<reference evidence="3 4" key="1">
    <citation type="journal article" date="2010" name="Nature">
        <title>Genome sequence of the palaeopolyploid soybean.</title>
        <authorList>
            <person name="Schmutz J."/>
            <person name="Cannon S.B."/>
            <person name="Schlueter J."/>
            <person name="Ma J."/>
            <person name="Mitros T."/>
            <person name="Nelson W."/>
            <person name="Hyten D.L."/>
            <person name="Song Q."/>
            <person name="Thelen J.J."/>
            <person name="Cheng J."/>
            <person name="Xu D."/>
            <person name="Hellsten U."/>
            <person name="May G.D."/>
            <person name="Yu Y."/>
            <person name="Sakurai T."/>
            <person name="Umezawa T."/>
            <person name="Bhattacharyya M.K."/>
            <person name="Sandhu D."/>
            <person name="Valliyodan B."/>
            <person name="Lindquist E."/>
            <person name="Peto M."/>
            <person name="Grant D."/>
            <person name="Shu S."/>
            <person name="Goodstein D."/>
            <person name="Barry K."/>
            <person name="Futrell-Griggs M."/>
            <person name="Abernathy B."/>
            <person name="Du J."/>
            <person name="Tian Z."/>
            <person name="Zhu L."/>
            <person name="Gill N."/>
            <person name="Joshi T."/>
            <person name="Libault M."/>
            <person name="Sethuraman A."/>
            <person name="Zhang X.-C."/>
            <person name="Shinozaki K."/>
            <person name="Nguyen H.T."/>
            <person name="Wing R.A."/>
            <person name="Cregan P."/>
            <person name="Specht J."/>
            <person name="Grimwood J."/>
            <person name="Rokhsar D."/>
            <person name="Stacey G."/>
            <person name="Shoemaker R.C."/>
            <person name="Jackson S.A."/>
        </authorList>
    </citation>
    <scope>NUCLEOTIDE SEQUENCE</scope>
    <source>
        <strain evidence="4">cv. Williams 82</strain>
        <tissue evidence="3">Callus</tissue>
    </source>
</reference>
<evidence type="ECO:0000259" key="2">
    <source>
        <dbReference type="Pfam" id="PF14214"/>
    </source>
</evidence>
<dbReference type="EnsemblPlants" id="KRH66128">
    <property type="protein sequence ID" value="KRH66128"/>
    <property type="gene ID" value="GLYMA_03G084800"/>
</dbReference>
<dbReference type="STRING" id="3847.A0A0R0KGD7"/>
<evidence type="ECO:0000313" key="3">
    <source>
        <dbReference type="EMBL" id="KRH66128.1"/>
    </source>
</evidence>
<dbReference type="AlphaFoldDB" id="A0A0R0KGD7"/>
<evidence type="ECO:0000313" key="4">
    <source>
        <dbReference type="EnsemblPlants" id="KRH66128"/>
    </source>
</evidence>
<dbReference type="Gramene" id="KRH66128">
    <property type="protein sequence ID" value="KRH66128"/>
    <property type="gene ID" value="GLYMA_03G084800"/>
</dbReference>
<dbReference type="InterPro" id="IPR025476">
    <property type="entry name" value="Helitron_helicase-like"/>
</dbReference>
<accession>A0A0R0KGD7</accession>
<evidence type="ECO:0000313" key="5">
    <source>
        <dbReference type="Proteomes" id="UP000008827"/>
    </source>
</evidence>
<organism evidence="3">
    <name type="scientific">Glycine max</name>
    <name type="common">Soybean</name>
    <name type="synonym">Glycine hispida</name>
    <dbReference type="NCBI Taxonomy" id="3847"/>
    <lineage>
        <taxon>Eukaryota</taxon>
        <taxon>Viridiplantae</taxon>
        <taxon>Streptophyta</taxon>
        <taxon>Embryophyta</taxon>
        <taxon>Tracheophyta</taxon>
        <taxon>Spermatophyta</taxon>
        <taxon>Magnoliopsida</taxon>
        <taxon>eudicotyledons</taxon>
        <taxon>Gunneridae</taxon>
        <taxon>Pentapetalae</taxon>
        <taxon>rosids</taxon>
        <taxon>fabids</taxon>
        <taxon>Fabales</taxon>
        <taxon>Fabaceae</taxon>
        <taxon>Papilionoideae</taxon>
        <taxon>50 kb inversion clade</taxon>
        <taxon>NPAAA clade</taxon>
        <taxon>indigoferoid/millettioid clade</taxon>
        <taxon>Phaseoleae</taxon>
        <taxon>Glycine</taxon>
        <taxon>Glycine subgen. Soja</taxon>
    </lineage>
</organism>
<reference evidence="3" key="3">
    <citation type="submission" date="2018-07" db="EMBL/GenBank/DDBJ databases">
        <title>WGS assembly of Glycine max.</title>
        <authorList>
            <person name="Schmutz J."/>
            <person name="Cannon S."/>
            <person name="Schlueter J."/>
            <person name="Ma J."/>
            <person name="Mitros T."/>
            <person name="Nelson W."/>
            <person name="Hyten D."/>
            <person name="Song Q."/>
            <person name="Thelen J."/>
            <person name="Cheng J."/>
            <person name="Xu D."/>
            <person name="Hellsten U."/>
            <person name="May G."/>
            <person name="Yu Y."/>
            <person name="Sakurai T."/>
            <person name="Umezawa T."/>
            <person name="Bhattacharyya M."/>
            <person name="Sandhu D."/>
            <person name="Valliyodan B."/>
            <person name="Lindquist E."/>
            <person name="Peto M."/>
            <person name="Grant D."/>
            <person name="Shu S."/>
            <person name="Goodstein D."/>
            <person name="Barry K."/>
            <person name="Futrell-Griggs M."/>
            <person name="Abernathy B."/>
            <person name="Du J."/>
            <person name="Tian Z."/>
            <person name="Zhu L."/>
            <person name="Gill N."/>
            <person name="Joshi T."/>
            <person name="Libault M."/>
            <person name="Sethuraman A."/>
            <person name="Zhang X."/>
            <person name="Shinozaki K."/>
            <person name="Nguyen H."/>
            <person name="Wing R."/>
            <person name="Cregan P."/>
            <person name="Specht J."/>
            <person name="Grimwood J."/>
            <person name="Rokhsar D."/>
            <person name="Stacey G."/>
            <person name="Shoemaker R."/>
            <person name="Jackson S."/>
        </authorList>
    </citation>
    <scope>NUCLEOTIDE SEQUENCE</scope>
    <source>
        <tissue evidence="3">Callus</tissue>
    </source>
</reference>
<protein>
    <recommendedName>
        <fullName evidence="2">Helitron helicase-like domain-containing protein</fullName>
    </recommendedName>
</protein>
<dbReference type="PANTHER" id="PTHR45786:SF66">
    <property type="entry name" value="HOOK MOTIF PROTEIN, PUTATIVE-RELATED"/>
    <property type="match status" value="1"/>
</dbReference>
<dbReference type="EMBL" id="CM000836">
    <property type="protein sequence ID" value="KRH66128.1"/>
    <property type="molecule type" value="Genomic_DNA"/>
</dbReference>
<name>A0A0R0KGD7_SOYBN</name>
<dbReference type="Proteomes" id="UP000008827">
    <property type="component" value="Chromosome 3"/>
</dbReference>
<evidence type="ECO:0000256" key="1">
    <source>
        <dbReference type="SAM" id="MobiDB-lite"/>
    </source>
</evidence>
<dbReference type="Pfam" id="PF14214">
    <property type="entry name" value="Helitron_like_N"/>
    <property type="match status" value="1"/>
</dbReference>
<proteinExistence type="predicted"/>
<dbReference type="SMR" id="A0A0R0KGD7"/>
<feature type="domain" description="Helitron helicase-like" evidence="2">
    <location>
        <begin position="202"/>
        <end position="396"/>
    </location>
</feature>
<gene>
    <name evidence="3" type="ORF">GLYMA_03G084800</name>
</gene>
<dbReference type="InParanoid" id="A0A0R0KGD7"/>
<dbReference type="PANTHER" id="PTHR45786">
    <property type="entry name" value="DNA BINDING PROTEIN-LIKE"/>
    <property type="match status" value="1"/>
</dbReference>
<sequence length="567" mass="66153">MMFAFMSLREKVDRTINNGKGAPTIHIQGQPCHRIGSLLPMLGGVPKFAELNIYDTEHEVQNILHVFSDRNNVDPNIVSRLTVVLDEHNSHAKSFHMVRDRLKEKILLDFKLKLIANRVKDGRIYNIPIVSEVVTLFEGDFILETRRGDLQRINELHASYLALQYPLLFPYGEDGYTHDILHKVTSLSEARKRVLQFRPVEATLLHSRKLFQEFVVDGYTMLESKRLAFSRMNESKLRVDKYSNLHQSSNEGTTQGSNRGKKSILPSTFVGSPRYMEQLHFDGMAICNNAGFSDVFVTFTCNPNWNEIQRLLSPMNLKVVDRPDIISRVFKIKFEQMLTDLAKQHLLGEGLACELYFQFEYHILLSQALLMFNFLITNMYTIEFQNRGLPHVHLLLFLYPSSNFIMTTLINNDSKENIPTKENRDEIKKYFDYRYISPCEAILWIFAFPMHGRKPTIERLYFHLPGQQLVYYHYHENIDDVLSKQSVVESMLTSWMHGNQNYLEDKNLTYSKFVSKFVYIRSGPCQRTRKKRYTIGRLIWVSPTSDELFYLRMMLTISKGSASFEDI</sequence>
<feature type="region of interest" description="Disordered" evidence="1">
    <location>
        <begin position="243"/>
        <end position="264"/>
    </location>
</feature>
<feature type="compositionally biased region" description="Polar residues" evidence="1">
    <location>
        <begin position="244"/>
        <end position="258"/>
    </location>
</feature>
<reference evidence="4" key="2">
    <citation type="submission" date="2018-02" db="UniProtKB">
        <authorList>
            <consortium name="EnsemblPlants"/>
        </authorList>
    </citation>
    <scope>IDENTIFICATION</scope>
    <source>
        <strain evidence="4">Williams 82</strain>
    </source>
</reference>
<keyword evidence="5" id="KW-1185">Reference proteome</keyword>